<dbReference type="EMBL" id="KQ087201">
    <property type="protein sequence ID" value="KLT42779.1"/>
    <property type="molecule type" value="Genomic_DNA"/>
</dbReference>
<evidence type="ECO:0000313" key="1">
    <source>
        <dbReference type="EMBL" id="KLT42779.1"/>
    </source>
</evidence>
<accession>A0A0J1B507</accession>
<proteinExistence type="predicted"/>
<sequence length="53" mass="5726">YPPPPSKCRLPTPATLPAYHNHLPTTPPAYPTCLLTCLPTCRPTCQMPALPAN</sequence>
<organism evidence="1 2">
    <name type="scientific">Cutaneotrichosporon oleaginosum</name>
    <dbReference type="NCBI Taxonomy" id="879819"/>
    <lineage>
        <taxon>Eukaryota</taxon>
        <taxon>Fungi</taxon>
        <taxon>Dikarya</taxon>
        <taxon>Basidiomycota</taxon>
        <taxon>Agaricomycotina</taxon>
        <taxon>Tremellomycetes</taxon>
        <taxon>Trichosporonales</taxon>
        <taxon>Trichosporonaceae</taxon>
        <taxon>Cutaneotrichosporon</taxon>
    </lineage>
</organism>
<reference evidence="1 2" key="1">
    <citation type="submission" date="2015-03" db="EMBL/GenBank/DDBJ databases">
        <title>Genomics and transcriptomics of the oil-accumulating basidiomycete yeast T. oleaginosus allow insights into substrate utilization and the diverse evolutionary trajectories of mating systems in fungi.</title>
        <authorList>
            <consortium name="DOE Joint Genome Institute"/>
            <person name="Kourist R."/>
            <person name="Kracht O."/>
            <person name="Bracharz F."/>
            <person name="Lipzen A."/>
            <person name="Nolan M."/>
            <person name="Ohm R."/>
            <person name="Grigoriev I."/>
            <person name="Sun S."/>
            <person name="Heitman J."/>
            <person name="Bruck T."/>
            <person name="Nowrousian M."/>
        </authorList>
    </citation>
    <scope>NUCLEOTIDE SEQUENCE [LARGE SCALE GENOMIC DNA]</scope>
    <source>
        <strain evidence="1 2">IBC0246</strain>
    </source>
</reference>
<dbReference type="Proteomes" id="UP000053611">
    <property type="component" value="Unassembled WGS sequence"/>
</dbReference>
<keyword evidence="2" id="KW-1185">Reference proteome</keyword>
<dbReference type="AlphaFoldDB" id="A0A0J1B507"/>
<name>A0A0J1B507_9TREE</name>
<gene>
    <name evidence="1" type="ORF">CC85DRAFT_245300</name>
</gene>
<protein>
    <submittedName>
        <fullName evidence="1">Uncharacterized protein</fullName>
    </submittedName>
</protein>
<feature type="non-terminal residue" evidence="1">
    <location>
        <position position="1"/>
    </location>
</feature>
<evidence type="ECO:0000313" key="2">
    <source>
        <dbReference type="Proteomes" id="UP000053611"/>
    </source>
</evidence>